<proteinExistence type="predicted"/>
<evidence type="ECO:0000313" key="2">
    <source>
        <dbReference type="EMBL" id="KAB0300532.1"/>
    </source>
</evidence>
<keyword evidence="4" id="KW-1185">Reference proteome</keyword>
<evidence type="ECO:0000313" key="1">
    <source>
        <dbReference type="EMBL" id="KAB0288782.1"/>
    </source>
</evidence>
<evidence type="ECO:0000313" key="5">
    <source>
        <dbReference type="Proteomes" id="UP000326687"/>
    </source>
</evidence>
<comment type="caution">
    <text evidence="3">The sequence shown here is derived from an EMBL/GenBank/DDBJ whole genome shotgun (WGS) entry which is preliminary data.</text>
</comment>
<dbReference type="EMBL" id="VWSE01000005">
    <property type="protein sequence ID" value="KAB0288782.1"/>
    <property type="molecule type" value="Genomic_DNA"/>
</dbReference>
<dbReference type="Proteomes" id="UP000326789">
    <property type="component" value="Unassembled WGS sequence"/>
</dbReference>
<dbReference type="Proteomes" id="UP000027219">
    <property type="component" value="Unassembled WGS sequence"/>
</dbReference>
<sequence length="83" mass="9536">MSQAKHPLDNKIIALLQQRGMIKSEAKTRLKKQVYKLQASEVNQINNYSNHFGLNAKQKLIDEILDIRREAMISSLTSEKGRI</sequence>
<evidence type="ECO:0000313" key="6">
    <source>
        <dbReference type="Proteomes" id="UP000326789"/>
    </source>
</evidence>
<organism evidence="3 4">
    <name type="scientific">Vibrio fortis</name>
    <dbReference type="NCBI Taxonomy" id="212667"/>
    <lineage>
        <taxon>Bacteria</taxon>
        <taxon>Pseudomonadati</taxon>
        <taxon>Pseudomonadota</taxon>
        <taxon>Gammaproteobacteria</taxon>
        <taxon>Vibrionales</taxon>
        <taxon>Vibrionaceae</taxon>
        <taxon>Vibrio</taxon>
    </lineage>
</organism>
<reference evidence="1 6" key="3">
    <citation type="submission" date="2019-09" db="EMBL/GenBank/DDBJ databases">
        <title>Whole genome sequence of Vibrio fortis.</title>
        <authorList>
            <person name="Das S.K."/>
        </authorList>
    </citation>
    <scope>NUCLEOTIDE SEQUENCE [LARGE SCALE GENOMIC DNA]</scope>
    <source>
        <strain evidence="1 6">AN60</strain>
    </source>
</reference>
<dbReference type="AlphaFoldDB" id="A0A066UHW6"/>
<dbReference type="EMBL" id="VXDD01000003">
    <property type="protein sequence ID" value="KAB0300532.1"/>
    <property type="molecule type" value="Genomic_DNA"/>
</dbReference>
<protein>
    <submittedName>
        <fullName evidence="3">Uncharacterized protein</fullName>
    </submittedName>
</protein>
<reference evidence="3 4" key="1">
    <citation type="submission" date="2014-02" db="EMBL/GenBank/DDBJ databases">
        <title>Vibrio fortis Dalian14 Genome Sequencing.</title>
        <authorList>
            <person name="Wang Y."/>
            <person name="Song L."/>
            <person name="Liu G."/>
            <person name="Ding J."/>
        </authorList>
    </citation>
    <scope>NUCLEOTIDE SEQUENCE [LARGE SCALE GENOMIC DNA]</scope>
    <source>
        <strain evidence="3 4">Dalian14</strain>
    </source>
</reference>
<dbReference type="OrthoDB" id="5903399at2"/>
<dbReference type="Proteomes" id="UP000326687">
    <property type="component" value="Unassembled WGS sequence"/>
</dbReference>
<accession>A0A066UHW6</accession>
<evidence type="ECO:0000313" key="3">
    <source>
        <dbReference type="EMBL" id="KDN27021.1"/>
    </source>
</evidence>
<dbReference type="RefSeq" id="WP_032552385.1">
    <property type="nucleotide sequence ID" value="NZ_BTGL01000005.1"/>
</dbReference>
<gene>
    <name evidence="1" type="ORF">F2P58_10560</name>
    <name evidence="2" type="ORF">F2Z80_15400</name>
    <name evidence="3" type="ORF">VFDL14_19070</name>
</gene>
<reference evidence="2 5" key="2">
    <citation type="submission" date="2019-09" db="EMBL/GenBank/DDBJ databases">
        <title>Vibrio Fortis S7-72.</title>
        <authorList>
            <person name="Das S.K."/>
        </authorList>
    </citation>
    <scope>NUCLEOTIDE SEQUENCE [LARGE SCALE GENOMIC DNA]</scope>
    <source>
        <strain evidence="2 5">S7-72</strain>
    </source>
</reference>
<evidence type="ECO:0000313" key="4">
    <source>
        <dbReference type="Proteomes" id="UP000027219"/>
    </source>
</evidence>
<name>A0A066UHW6_9VIBR</name>
<dbReference type="EMBL" id="JFFR01000027">
    <property type="protein sequence ID" value="KDN27021.1"/>
    <property type="molecule type" value="Genomic_DNA"/>
</dbReference>